<evidence type="ECO:0000259" key="6">
    <source>
        <dbReference type="PROSITE" id="PS51755"/>
    </source>
</evidence>
<comment type="similarity">
    <text evidence="1">Belongs to the AfsR/DnrI/RedD regulatory family.</text>
</comment>
<keyword evidence="2" id="KW-0805">Transcription regulation</keyword>
<proteinExistence type="inferred from homology"/>
<dbReference type="InterPro" id="IPR011990">
    <property type="entry name" value="TPR-like_helical_dom_sf"/>
</dbReference>
<dbReference type="InterPro" id="IPR016032">
    <property type="entry name" value="Sig_transdc_resp-reg_C-effctor"/>
</dbReference>
<keyword evidence="3 5" id="KW-0238">DNA-binding</keyword>
<dbReference type="SMART" id="SM00862">
    <property type="entry name" value="Trans_reg_C"/>
    <property type="match status" value="1"/>
</dbReference>
<feature type="domain" description="OmpR/PhoB-type" evidence="6">
    <location>
        <begin position="1"/>
        <end position="95"/>
    </location>
</feature>
<dbReference type="InterPro" id="IPR001867">
    <property type="entry name" value="OmpR/PhoB-type_DNA-bd"/>
</dbReference>
<evidence type="ECO:0000256" key="5">
    <source>
        <dbReference type="PROSITE-ProRule" id="PRU01091"/>
    </source>
</evidence>
<gene>
    <name evidence="7" type="ORF">GCM10009550_33160</name>
</gene>
<dbReference type="SUPFAM" id="SSF46894">
    <property type="entry name" value="C-terminal effector domain of the bipartite response regulators"/>
    <property type="match status" value="1"/>
</dbReference>
<dbReference type="Proteomes" id="UP001500665">
    <property type="component" value="Unassembled WGS sequence"/>
</dbReference>
<evidence type="ECO:0000256" key="1">
    <source>
        <dbReference type="ARBA" id="ARBA00005820"/>
    </source>
</evidence>
<keyword evidence="4" id="KW-0804">Transcription</keyword>
<dbReference type="EMBL" id="BAAAHH010000012">
    <property type="protein sequence ID" value="GAA0952434.1"/>
    <property type="molecule type" value="Genomic_DNA"/>
</dbReference>
<dbReference type="Gene3D" id="1.25.40.10">
    <property type="entry name" value="Tetratricopeptide repeat domain"/>
    <property type="match status" value="1"/>
</dbReference>
<protein>
    <submittedName>
        <fullName evidence="7">AfsR/SARP family transcriptional regulator</fullName>
    </submittedName>
</protein>
<dbReference type="InterPro" id="IPR036388">
    <property type="entry name" value="WH-like_DNA-bd_sf"/>
</dbReference>
<keyword evidence="8" id="KW-1185">Reference proteome</keyword>
<dbReference type="RefSeq" id="WP_344241694.1">
    <property type="nucleotide sequence ID" value="NZ_BAAAHH010000012.1"/>
</dbReference>
<reference evidence="8" key="1">
    <citation type="journal article" date="2019" name="Int. J. Syst. Evol. Microbiol.">
        <title>The Global Catalogue of Microorganisms (GCM) 10K type strain sequencing project: providing services to taxonomists for standard genome sequencing and annotation.</title>
        <authorList>
            <consortium name="The Broad Institute Genomics Platform"/>
            <consortium name="The Broad Institute Genome Sequencing Center for Infectious Disease"/>
            <person name="Wu L."/>
            <person name="Ma J."/>
        </authorList>
    </citation>
    <scope>NUCLEOTIDE SEQUENCE [LARGE SCALE GENOMIC DNA]</scope>
    <source>
        <strain evidence="8">JCM 10696</strain>
    </source>
</reference>
<evidence type="ECO:0000313" key="8">
    <source>
        <dbReference type="Proteomes" id="UP001500665"/>
    </source>
</evidence>
<dbReference type="PROSITE" id="PS51755">
    <property type="entry name" value="OMPR_PHOB"/>
    <property type="match status" value="1"/>
</dbReference>
<feature type="DNA-binding region" description="OmpR/PhoB-type" evidence="5">
    <location>
        <begin position="1"/>
        <end position="95"/>
    </location>
</feature>
<dbReference type="CDD" id="cd00383">
    <property type="entry name" value="trans_reg_C"/>
    <property type="match status" value="1"/>
</dbReference>
<dbReference type="CDD" id="cd15831">
    <property type="entry name" value="BTAD"/>
    <property type="match status" value="1"/>
</dbReference>
<comment type="caution">
    <text evidence="7">The sequence shown here is derived from an EMBL/GenBank/DDBJ whole genome shotgun (WGS) entry which is preliminary data.</text>
</comment>
<dbReference type="PANTHER" id="PTHR35807:SF1">
    <property type="entry name" value="TRANSCRIPTIONAL REGULATOR REDD"/>
    <property type="match status" value="1"/>
</dbReference>
<dbReference type="InterPro" id="IPR005158">
    <property type="entry name" value="BTAD"/>
</dbReference>
<evidence type="ECO:0000313" key="7">
    <source>
        <dbReference type="EMBL" id="GAA0952434.1"/>
    </source>
</evidence>
<evidence type="ECO:0000256" key="2">
    <source>
        <dbReference type="ARBA" id="ARBA00023015"/>
    </source>
</evidence>
<name>A0ABP4BPA2_9ACTN</name>
<accession>A0ABP4BPA2</accession>
<dbReference type="Pfam" id="PF00486">
    <property type="entry name" value="Trans_reg_C"/>
    <property type="match status" value="1"/>
</dbReference>
<dbReference type="SUPFAM" id="SSF48452">
    <property type="entry name" value="TPR-like"/>
    <property type="match status" value="1"/>
</dbReference>
<dbReference type="InterPro" id="IPR051677">
    <property type="entry name" value="AfsR-DnrI-RedD_regulator"/>
</dbReference>
<dbReference type="Pfam" id="PF03704">
    <property type="entry name" value="BTAD"/>
    <property type="match status" value="1"/>
</dbReference>
<dbReference type="Gene3D" id="1.10.10.10">
    <property type="entry name" value="Winged helix-like DNA-binding domain superfamily/Winged helix DNA-binding domain"/>
    <property type="match status" value="1"/>
</dbReference>
<sequence length="259" mass="28402">MGFQLLGSVRIVDATGTAHTVSAPKVGALLATLLIRAGEPVSTEELMEELWGSGPPRRARAALHVYISQLRKHLLEAGGDQGRIGTRGAGYVMDVDPAAIDAARLQELHARGRRAASAGDPERALACFEEAAALFRGPVLAREANGQIVGAFARWAEEVRLECLEALADCSLRTGREREVIGDLLVWVRERPLHETFREQLMLALYRSGRRAEALEAYRDARRVFREELGLDPRISMRQLQNAILQGESLHALPLADAV</sequence>
<dbReference type="SMART" id="SM01043">
    <property type="entry name" value="BTAD"/>
    <property type="match status" value="1"/>
</dbReference>
<dbReference type="PANTHER" id="PTHR35807">
    <property type="entry name" value="TRANSCRIPTIONAL REGULATOR REDD-RELATED"/>
    <property type="match status" value="1"/>
</dbReference>
<evidence type="ECO:0000256" key="3">
    <source>
        <dbReference type="ARBA" id="ARBA00023125"/>
    </source>
</evidence>
<organism evidence="7 8">
    <name type="scientific">Actinocorallia libanotica</name>
    <dbReference type="NCBI Taxonomy" id="46162"/>
    <lineage>
        <taxon>Bacteria</taxon>
        <taxon>Bacillati</taxon>
        <taxon>Actinomycetota</taxon>
        <taxon>Actinomycetes</taxon>
        <taxon>Streptosporangiales</taxon>
        <taxon>Thermomonosporaceae</taxon>
        <taxon>Actinocorallia</taxon>
    </lineage>
</organism>
<evidence type="ECO:0000256" key="4">
    <source>
        <dbReference type="ARBA" id="ARBA00023163"/>
    </source>
</evidence>